<accession>A0A136Q025</accession>
<dbReference type="SUPFAM" id="SSF51182">
    <property type="entry name" value="RmlC-like cupins"/>
    <property type="match status" value="1"/>
</dbReference>
<dbReference type="InterPro" id="IPR014710">
    <property type="entry name" value="RmlC-like_jellyroll"/>
</dbReference>
<dbReference type="Proteomes" id="UP000070620">
    <property type="component" value="Unassembled WGS sequence"/>
</dbReference>
<comment type="caution">
    <text evidence="2">The sequence shown here is derived from an EMBL/GenBank/DDBJ whole genome shotgun (WGS) entry which is preliminary data.</text>
</comment>
<dbReference type="InterPro" id="IPR011051">
    <property type="entry name" value="RmlC_Cupin_sf"/>
</dbReference>
<proteinExistence type="predicted"/>
<evidence type="ECO:0000313" key="2">
    <source>
        <dbReference type="EMBL" id="KXK63806.1"/>
    </source>
</evidence>
<dbReference type="EMBL" id="LRQV01000002">
    <property type="protein sequence ID" value="KXK63806.1"/>
    <property type="molecule type" value="Genomic_DNA"/>
</dbReference>
<feature type="domain" description="Cupin type-2" evidence="1">
    <location>
        <begin position="41"/>
        <end position="110"/>
    </location>
</feature>
<dbReference type="AlphaFoldDB" id="A0A136Q025"/>
<dbReference type="Gene3D" id="2.60.120.10">
    <property type="entry name" value="Jelly Rolls"/>
    <property type="match status" value="1"/>
</dbReference>
<dbReference type="InterPro" id="IPR013096">
    <property type="entry name" value="Cupin_2"/>
</dbReference>
<name>A0A136Q025_9ACTN</name>
<protein>
    <recommendedName>
        <fullName evidence="1">Cupin type-2 domain-containing protein</fullName>
    </recommendedName>
</protein>
<keyword evidence="3" id="KW-1185">Reference proteome</keyword>
<evidence type="ECO:0000259" key="1">
    <source>
        <dbReference type="Pfam" id="PF07883"/>
    </source>
</evidence>
<reference evidence="2 3" key="1">
    <citation type="submission" date="2016-01" db="EMBL/GenBank/DDBJ databases">
        <title>Whole genome sequence and analysis of Micromonospora rosaria DSM 803, which can produce antibacterial substance rosamicin.</title>
        <authorList>
            <person name="Yang H."/>
            <person name="He X."/>
            <person name="Zhu D."/>
        </authorList>
    </citation>
    <scope>NUCLEOTIDE SEQUENCE [LARGE SCALE GENOMIC DNA]</scope>
    <source>
        <strain evidence="2 3">DSM 803</strain>
    </source>
</reference>
<sequence>MVTMREFSRTSSAFRPEHGIDIARWPMPTAAPVAPPFAAMWCVVPPSSASRPDAHPEVELAVVVQGRGTFQVDGDRLDVAPGSAVLFEPAERHVIHNGSDDEQLVVLSVYWMPSDGAS</sequence>
<gene>
    <name evidence="2" type="ORF">AWW66_01090</name>
</gene>
<evidence type="ECO:0000313" key="3">
    <source>
        <dbReference type="Proteomes" id="UP000070620"/>
    </source>
</evidence>
<dbReference type="Pfam" id="PF07883">
    <property type="entry name" value="Cupin_2"/>
    <property type="match status" value="1"/>
</dbReference>
<organism evidence="2 3">
    <name type="scientific">Micromonospora rosaria</name>
    <dbReference type="NCBI Taxonomy" id="47874"/>
    <lineage>
        <taxon>Bacteria</taxon>
        <taxon>Bacillati</taxon>
        <taxon>Actinomycetota</taxon>
        <taxon>Actinomycetes</taxon>
        <taxon>Micromonosporales</taxon>
        <taxon>Micromonosporaceae</taxon>
        <taxon>Micromonospora</taxon>
    </lineage>
</organism>